<dbReference type="EMBL" id="MGFQ01000030">
    <property type="protein sequence ID" value="OGM09003.1"/>
    <property type="molecule type" value="Genomic_DNA"/>
</dbReference>
<reference evidence="2 3" key="1">
    <citation type="journal article" date="2016" name="Nat. Commun.">
        <title>Thousands of microbial genomes shed light on interconnected biogeochemical processes in an aquifer system.</title>
        <authorList>
            <person name="Anantharaman K."/>
            <person name="Brown C.T."/>
            <person name="Hug L.A."/>
            <person name="Sharon I."/>
            <person name="Castelle C.J."/>
            <person name="Probst A.J."/>
            <person name="Thomas B.C."/>
            <person name="Singh A."/>
            <person name="Wilkins M.J."/>
            <person name="Karaoz U."/>
            <person name="Brodie E.L."/>
            <person name="Williams K.H."/>
            <person name="Hubbard S.S."/>
            <person name="Banfield J.F."/>
        </authorList>
    </citation>
    <scope>NUCLEOTIDE SEQUENCE [LARGE SCALE GENOMIC DNA]</scope>
</reference>
<keyword evidence="1" id="KW-1133">Transmembrane helix</keyword>
<protein>
    <recommendedName>
        <fullName evidence="4">Type II secretion system protein GspG C-terminal domain-containing protein</fullName>
    </recommendedName>
</protein>
<comment type="caution">
    <text evidence="2">The sequence shown here is derived from an EMBL/GenBank/DDBJ whole genome shotgun (WGS) entry which is preliminary data.</text>
</comment>
<accession>A0A1F7X280</accession>
<keyword evidence="1" id="KW-0812">Transmembrane</keyword>
<evidence type="ECO:0008006" key="4">
    <source>
        <dbReference type="Google" id="ProtNLM"/>
    </source>
</evidence>
<feature type="transmembrane region" description="Helical" evidence="1">
    <location>
        <begin position="20"/>
        <end position="41"/>
    </location>
</feature>
<evidence type="ECO:0000313" key="3">
    <source>
        <dbReference type="Proteomes" id="UP000176939"/>
    </source>
</evidence>
<sequence length="200" mass="22960">MNIRIGKEDVRNTHLFKKSGIWAILVILLFIFLMNFVNFKISERKARDNQRNLDVSAIAMGLESYKADYGFYPQNSPDGKIIACKGPDTRREKPFEIPVNKKPKLINLVPCEWGKDSLMDVTDDNYPHYLSLIPKDPQQSLGANYRYISNSSKFQIFGAFEGKDLREYDKLILKRNVECGIRICNFGKASLNTSLENSLQ</sequence>
<keyword evidence="1" id="KW-0472">Membrane</keyword>
<dbReference type="Gene3D" id="3.30.700.10">
    <property type="entry name" value="Glycoprotein, Type 4 Pilin"/>
    <property type="match status" value="1"/>
</dbReference>
<name>A0A1F7X280_9BACT</name>
<evidence type="ECO:0000256" key="1">
    <source>
        <dbReference type="SAM" id="Phobius"/>
    </source>
</evidence>
<gene>
    <name evidence="2" type="ORF">A2Z67_01165</name>
</gene>
<dbReference type="AlphaFoldDB" id="A0A1F7X280"/>
<organism evidence="2 3">
    <name type="scientific">Candidatus Woesebacteria bacterium RBG_13_36_22</name>
    <dbReference type="NCBI Taxonomy" id="1802478"/>
    <lineage>
        <taxon>Bacteria</taxon>
        <taxon>Candidatus Woeseibacteriota</taxon>
    </lineage>
</organism>
<dbReference type="Proteomes" id="UP000176939">
    <property type="component" value="Unassembled WGS sequence"/>
</dbReference>
<proteinExistence type="predicted"/>
<evidence type="ECO:0000313" key="2">
    <source>
        <dbReference type="EMBL" id="OGM09003.1"/>
    </source>
</evidence>